<proteinExistence type="predicted"/>
<gene>
    <name evidence="2" type="ORF">AWRI3578_g1631</name>
</gene>
<dbReference type="AlphaFoldDB" id="A0A1E5RMD3"/>
<dbReference type="EMBL" id="LPNL01000004">
    <property type="protein sequence ID" value="OEJ88067.1"/>
    <property type="molecule type" value="Genomic_DNA"/>
</dbReference>
<feature type="compositionally biased region" description="Polar residues" evidence="1">
    <location>
        <begin position="1"/>
        <end position="15"/>
    </location>
</feature>
<evidence type="ECO:0000313" key="3">
    <source>
        <dbReference type="Proteomes" id="UP000095605"/>
    </source>
</evidence>
<comment type="caution">
    <text evidence="2">The sequence shown here is derived from an EMBL/GenBank/DDBJ whole genome shotgun (WGS) entry which is preliminary data.</text>
</comment>
<evidence type="ECO:0000256" key="1">
    <source>
        <dbReference type="SAM" id="MobiDB-lite"/>
    </source>
</evidence>
<sequence length="76" mass="8849">MSENQLNQNDSNNSESKIDTIAGETVTEQPSIESNENTWKESLTDKFDESTDTENMNRIQSFTGYHLQFKTWKKEK</sequence>
<reference evidence="3" key="1">
    <citation type="journal article" date="2016" name="Genome Announc.">
        <title>Genome sequences of three species of Hanseniaspora isolated from spontaneous wine fermentations.</title>
        <authorList>
            <person name="Sternes P.R."/>
            <person name="Lee D."/>
            <person name="Kutyna D.R."/>
            <person name="Borneman A.R."/>
        </authorList>
    </citation>
    <scope>NUCLEOTIDE SEQUENCE [LARGE SCALE GENOMIC DNA]</scope>
    <source>
        <strain evidence="3">AWRI3578</strain>
    </source>
</reference>
<accession>A0A1E5RMD3</accession>
<keyword evidence="3" id="KW-1185">Reference proteome</keyword>
<protein>
    <submittedName>
        <fullName evidence="2">Uncharacterized protein</fullName>
    </submittedName>
</protein>
<dbReference type="OrthoDB" id="10471230at2759"/>
<feature type="compositionally biased region" description="Polar residues" evidence="1">
    <location>
        <begin position="26"/>
        <end position="37"/>
    </location>
</feature>
<organism evidence="2 3">
    <name type="scientific">Hanseniaspora opuntiae</name>
    <dbReference type="NCBI Taxonomy" id="211096"/>
    <lineage>
        <taxon>Eukaryota</taxon>
        <taxon>Fungi</taxon>
        <taxon>Dikarya</taxon>
        <taxon>Ascomycota</taxon>
        <taxon>Saccharomycotina</taxon>
        <taxon>Saccharomycetes</taxon>
        <taxon>Saccharomycodales</taxon>
        <taxon>Saccharomycodaceae</taxon>
        <taxon>Hanseniaspora</taxon>
    </lineage>
</organism>
<name>A0A1E5RMD3_9ASCO</name>
<feature type="compositionally biased region" description="Basic and acidic residues" evidence="1">
    <location>
        <begin position="38"/>
        <end position="48"/>
    </location>
</feature>
<feature type="region of interest" description="Disordered" evidence="1">
    <location>
        <begin position="1"/>
        <end position="48"/>
    </location>
</feature>
<evidence type="ECO:0000313" key="2">
    <source>
        <dbReference type="EMBL" id="OEJ88067.1"/>
    </source>
</evidence>
<dbReference type="Proteomes" id="UP000095605">
    <property type="component" value="Unassembled WGS sequence"/>
</dbReference>